<evidence type="ECO:0000313" key="4">
    <source>
        <dbReference type="Proteomes" id="UP000830115"/>
    </source>
</evidence>
<feature type="compositionally biased region" description="Low complexity" evidence="1">
    <location>
        <begin position="65"/>
        <end position="78"/>
    </location>
</feature>
<dbReference type="RefSeq" id="WP_248864849.1">
    <property type="nucleotide sequence ID" value="NZ_CP086322.1"/>
</dbReference>
<dbReference type="SUPFAM" id="SSF103473">
    <property type="entry name" value="MFS general substrate transporter"/>
    <property type="match status" value="1"/>
</dbReference>
<dbReference type="EMBL" id="CP086322">
    <property type="protein sequence ID" value="UQA93978.1"/>
    <property type="molecule type" value="Genomic_DNA"/>
</dbReference>
<organism evidence="3 4">
    <name type="scientific">Streptomyces halobius</name>
    <dbReference type="NCBI Taxonomy" id="2879846"/>
    <lineage>
        <taxon>Bacteria</taxon>
        <taxon>Bacillati</taxon>
        <taxon>Actinomycetota</taxon>
        <taxon>Actinomycetes</taxon>
        <taxon>Kitasatosporales</taxon>
        <taxon>Streptomycetaceae</taxon>
        <taxon>Streptomyces</taxon>
    </lineage>
</organism>
<keyword evidence="2" id="KW-1133">Transmembrane helix</keyword>
<evidence type="ECO:0000313" key="3">
    <source>
        <dbReference type="EMBL" id="UQA93978.1"/>
    </source>
</evidence>
<proteinExistence type="predicted"/>
<evidence type="ECO:0000256" key="2">
    <source>
        <dbReference type="SAM" id="Phobius"/>
    </source>
</evidence>
<sequence length="103" mass="10043">MGTRGAPAAGRFGMGVVLAPFFSIALAGVSDREVGSAAGVTNAVQQLGSALGVALLGTVFFATTDGSSLDGSSGDGSSAPRRCRRCAHSGDVPTAPPPGSPPR</sequence>
<reference evidence="3" key="1">
    <citation type="submission" date="2021-10" db="EMBL/GenBank/DDBJ databases">
        <title>Streptomyces nigrumlapis sp.nov.,an antimicrobial producing actinobacterium isolated from Black Gobi rocks.</title>
        <authorList>
            <person name="Wen Y."/>
            <person name="Zhang W."/>
            <person name="Liu X.G."/>
        </authorList>
    </citation>
    <scope>NUCLEOTIDE SEQUENCE</scope>
    <source>
        <strain evidence="3">ST13-2-2</strain>
    </source>
</reference>
<feature type="region of interest" description="Disordered" evidence="1">
    <location>
        <begin position="64"/>
        <end position="103"/>
    </location>
</feature>
<dbReference type="Proteomes" id="UP000830115">
    <property type="component" value="Chromosome"/>
</dbReference>
<feature type="transmembrane region" description="Helical" evidence="2">
    <location>
        <begin position="42"/>
        <end position="62"/>
    </location>
</feature>
<dbReference type="InterPro" id="IPR036259">
    <property type="entry name" value="MFS_trans_sf"/>
</dbReference>
<keyword evidence="4" id="KW-1185">Reference proteome</keyword>
<evidence type="ECO:0008006" key="5">
    <source>
        <dbReference type="Google" id="ProtNLM"/>
    </source>
</evidence>
<keyword evidence="2" id="KW-0472">Membrane</keyword>
<feature type="transmembrane region" description="Helical" evidence="2">
    <location>
        <begin position="12"/>
        <end position="30"/>
    </location>
</feature>
<keyword evidence="2" id="KW-0812">Transmembrane</keyword>
<accession>A0ABY4M9D1</accession>
<feature type="compositionally biased region" description="Pro residues" evidence="1">
    <location>
        <begin position="94"/>
        <end position="103"/>
    </location>
</feature>
<evidence type="ECO:0000256" key="1">
    <source>
        <dbReference type="SAM" id="MobiDB-lite"/>
    </source>
</evidence>
<protein>
    <recommendedName>
        <fullName evidence="5">MFS transporter</fullName>
    </recommendedName>
</protein>
<gene>
    <name evidence="3" type="ORF">K9S39_20735</name>
</gene>
<name>A0ABY4M9D1_9ACTN</name>